<feature type="region of interest" description="Disordered" evidence="4">
    <location>
        <begin position="82"/>
        <end position="107"/>
    </location>
</feature>
<dbReference type="PANTHER" id="PTHR33388:SF18">
    <property type="entry name" value="PROTEIN SPEAR1"/>
    <property type="match status" value="1"/>
</dbReference>
<dbReference type="Proteomes" id="UP000436088">
    <property type="component" value="Unassembled WGS sequence"/>
</dbReference>
<evidence type="ECO:0000256" key="5">
    <source>
        <dbReference type="SAM" id="Phobius"/>
    </source>
</evidence>
<dbReference type="PANTHER" id="PTHR33388">
    <property type="entry name" value="OS01G0212500 PROTEIN"/>
    <property type="match status" value="1"/>
</dbReference>
<keyword evidence="3" id="KW-0804">Transcription</keyword>
<dbReference type="InterPro" id="IPR040356">
    <property type="entry name" value="SPEAR"/>
</dbReference>
<dbReference type="GO" id="GO:0003700">
    <property type="term" value="F:DNA-binding transcription factor activity"/>
    <property type="evidence" value="ECO:0007669"/>
    <property type="project" value="InterPro"/>
</dbReference>
<protein>
    <submittedName>
        <fullName evidence="6">Elongation factor Ts isoform 1</fullName>
    </submittedName>
</protein>
<keyword evidence="6" id="KW-0251">Elongation factor</keyword>
<evidence type="ECO:0000256" key="3">
    <source>
        <dbReference type="ARBA" id="ARBA00023163"/>
    </source>
</evidence>
<keyword evidence="5" id="KW-1133">Transmembrane helix</keyword>
<dbReference type="AlphaFoldDB" id="A0A6A2X2N9"/>
<gene>
    <name evidence="6" type="ORF">F3Y22_tig00112253pilonHSYRG00099</name>
</gene>
<keyword evidence="2" id="KW-0805">Transcription regulation</keyword>
<evidence type="ECO:0000313" key="6">
    <source>
        <dbReference type="EMBL" id="KAE8669163.1"/>
    </source>
</evidence>
<reference evidence="6" key="1">
    <citation type="submission" date="2019-09" db="EMBL/GenBank/DDBJ databases">
        <title>Draft genome information of white flower Hibiscus syriacus.</title>
        <authorList>
            <person name="Kim Y.-M."/>
        </authorList>
    </citation>
    <scope>NUCLEOTIDE SEQUENCE [LARGE SCALE GENOMIC DNA]</scope>
    <source>
        <strain evidence="6">YM2019G1</strain>
    </source>
</reference>
<evidence type="ECO:0000256" key="4">
    <source>
        <dbReference type="SAM" id="MobiDB-lite"/>
    </source>
</evidence>
<evidence type="ECO:0000256" key="2">
    <source>
        <dbReference type="ARBA" id="ARBA00023015"/>
    </source>
</evidence>
<dbReference type="GO" id="GO:0003746">
    <property type="term" value="F:translation elongation factor activity"/>
    <property type="evidence" value="ECO:0007669"/>
    <property type="project" value="UniProtKB-KW"/>
</dbReference>
<keyword evidence="5" id="KW-0812">Transmembrane</keyword>
<comment type="caution">
    <text evidence="6">The sequence shown here is derived from an EMBL/GenBank/DDBJ whole genome shotgun (WGS) entry which is preliminary data.</text>
</comment>
<keyword evidence="1" id="KW-0678">Repressor</keyword>
<proteinExistence type="predicted"/>
<sequence length="684" mass="76620">MRNERGGSSSSSKGKKKSNSEKSRPPRRGLGVDQLERILHGKMASPYGTYPGDFNHEDMRGQKAYSSLSYSSTSLASYGFHSSKMDSKPTKIKQRSNSVEPSSQNSESGSFKLILASSGFYESLRGVNQLTINFDKFGLCFGSTVIESNKSDVRKVLDVLNTSNPKRYLGLPVIIVGNKMGGFPQFEGAVPVSDQLLEYENAFSRGKEIFVKSVLQPIPLYAMSCFCILNQFVETINSLKASGGLSFRSLAKFNVALLVKQDCKCVECARSARKGVEVEGPIWLTRFLNLSILLLGLGRGSETDDAELSDCTLLAITLATGVRIAHKTPIRKTLFDAHALHIEICSMRIFSCESSVGTSLQDNHYSVWRQTCTHFVSEFTPWVNWLFDRYNAAKHDEILYIIWALWYARNKLVHEGKRTLVHEVLTFVRVHCLECATTSSQVARKESWSVAITRNDERLVIRACICRVEGVTTSFETEARGVVHTLELVADLDFVRTIFEGDAWAIFGSFLNWVIGLLTFSLLRSLLMLMTVSRLKMLQVRSSFRRRRIKGGLIPRNHCCGFLGHPPVDYYPSQTSYGGYVPYQASMESRVVWVGSSWDQVPPSQQFSAQEMGASGAWDDLIQHDQSRGDFGVQFELMMSMMVSNTLNIPSFSPECGNQSGVMFSSPELEEDENDKGERPRQNR</sequence>
<dbReference type="EMBL" id="VEPZ02001532">
    <property type="protein sequence ID" value="KAE8669163.1"/>
    <property type="molecule type" value="Genomic_DNA"/>
</dbReference>
<evidence type="ECO:0000313" key="7">
    <source>
        <dbReference type="Proteomes" id="UP000436088"/>
    </source>
</evidence>
<keyword evidence="5" id="KW-0472">Membrane</keyword>
<name>A0A6A2X2N9_HIBSY</name>
<feature type="compositionally biased region" description="Polar residues" evidence="4">
    <location>
        <begin position="95"/>
        <end position="107"/>
    </location>
</feature>
<keyword evidence="7" id="KW-1185">Reference proteome</keyword>
<feature type="region of interest" description="Disordered" evidence="4">
    <location>
        <begin position="1"/>
        <end position="58"/>
    </location>
</feature>
<feature type="transmembrane region" description="Helical" evidence="5">
    <location>
        <begin position="504"/>
        <end position="527"/>
    </location>
</feature>
<accession>A0A6A2X2N9</accession>
<evidence type="ECO:0000256" key="1">
    <source>
        <dbReference type="ARBA" id="ARBA00022491"/>
    </source>
</evidence>
<feature type="compositionally biased region" description="Low complexity" evidence="4">
    <location>
        <begin position="1"/>
        <end position="12"/>
    </location>
</feature>
<keyword evidence="6" id="KW-0648">Protein biosynthesis</keyword>
<organism evidence="6 7">
    <name type="scientific">Hibiscus syriacus</name>
    <name type="common">Rose of Sharon</name>
    <dbReference type="NCBI Taxonomy" id="106335"/>
    <lineage>
        <taxon>Eukaryota</taxon>
        <taxon>Viridiplantae</taxon>
        <taxon>Streptophyta</taxon>
        <taxon>Embryophyta</taxon>
        <taxon>Tracheophyta</taxon>
        <taxon>Spermatophyta</taxon>
        <taxon>Magnoliopsida</taxon>
        <taxon>eudicotyledons</taxon>
        <taxon>Gunneridae</taxon>
        <taxon>Pentapetalae</taxon>
        <taxon>rosids</taxon>
        <taxon>malvids</taxon>
        <taxon>Malvales</taxon>
        <taxon>Malvaceae</taxon>
        <taxon>Malvoideae</taxon>
        <taxon>Hibiscus</taxon>
    </lineage>
</organism>
<feature type="region of interest" description="Disordered" evidence="4">
    <location>
        <begin position="659"/>
        <end position="684"/>
    </location>
</feature>